<proteinExistence type="predicted"/>
<evidence type="ECO:0000313" key="1">
    <source>
        <dbReference type="EMBL" id="OTF96325.1"/>
    </source>
</evidence>
<name>A0A251SDJ0_HELAN</name>
<evidence type="ECO:0000313" key="2">
    <source>
        <dbReference type="Proteomes" id="UP000215914"/>
    </source>
</evidence>
<gene>
    <name evidence="1" type="ORF">HannXRQ_Chr15g0492921</name>
</gene>
<dbReference type="Proteomes" id="UP000215914">
    <property type="component" value="Chromosome 15"/>
</dbReference>
<reference evidence="2" key="1">
    <citation type="journal article" date="2017" name="Nature">
        <title>The sunflower genome provides insights into oil metabolism, flowering and Asterid evolution.</title>
        <authorList>
            <person name="Badouin H."/>
            <person name="Gouzy J."/>
            <person name="Grassa C.J."/>
            <person name="Murat F."/>
            <person name="Staton S.E."/>
            <person name="Cottret L."/>
            <person name="Lelandais-Briere C."/>
            <person name="Owens G.L."/>
            <person name="Carrere S."/>
            <person name="Mayjonade B."/>
            <person name="Legrand L."/>
            <person name="Gill N."/>
            <person name="Kane N.C."/>
            <person name="Bowers J.E."/>
            <person name="Hubner S."/>
            <person name="Bellec A."/>
            <person name="Berard A."/>
            <person name="Berges H."/>
            <person name="Blanchet N."/>
            <person name="Boniface M.C."/>
            <person name="Brunel D."/>
            <person name="Catrice O."/>
            <person name="Chaidir N."/>
            <person name="Claudel C."/>
            <person name="Donnadieu C."/>
            <person name="Faraut T."/>
            <person name="Fievet G."/>
            <person name="Helmstetter N."/>
            <person name="King M."/>
            <person name="Knapp S.J."/>
            <person name="Lai Z."/>
            <person name="Le Paslier M.C."/>
            <person name="Lippi Y."/>
            <person name="Lorenzon L."/>
            <person name="Mandel J.R."/>
            <person name="Marage G."/>
            <person name="Marchand G."/>
            <person name="Marquand E."/>
            <person name="Bret-Mestries E."/>
            <person name="Morien E."/>
            <person name="Nambeesan S."/>
            <person name="Nguyen T."/>
            <person name="Pegot-Espagnet P."/>
            <person name="Pouilly N."/>
            <person name="Raftis F."/>
            <person name="Sallet E."/>
            <person name="Schiex T."/>
            <person name="Thomas J."/>
            <person name="Vandecasteele C."/>
            <person name="Vares D."/>
            <person name="Vear F."/>
            <person name="Vautrin S."/>
            <person name="Crespi M."/>
            <person name="Mangin B."/>
            <person name="Burke J.M."/>
            <person name="Salse J."/>
            <person name="Munos S."/>
            <person name="Vincourt P."/>
            <person name="Rieseberg L.H."/>
            <person name="Langlade N.B."/>
        </authorList>
    </citation>
    <scope>NUCLEOTIDE SEQUENCE [LARGE SCALE GENOMIC DNA]</scope>
    <source>
        <strain evidence="2">cv. SF193</strain>
    </source>
</reference>
<organism evidence="1 2">
    <name type="scientific">Helianthus annuus</name>
    <name type="common">Common sunflower</name>
    <dbReference type="NCBI Taxonomy" id="4232"/>
    <lineage>
        <taxon>Eukaryota</taxon>
        <taxon>Viridiplantae</taxon>
        <taxon>Streptophyta</taxon>
        <taxon>Embryophyta</taxon>
        <taxon>Tracheophyta</taxon>
        <taxon>Spermatophyta</taxon>
        <taxon>Magnoliopsida</taxon>
        <taxon>eudicotyledons</taxon>
        <taxon>Gunneridae</taxon>
        <taxon>Pentapetalae</taxon>
        <taxon>asterids</taxon>
        <taxon>campanulids</taxon>
        <taxon>Asterales</taxon>
        <taxon>Asteraceae</taxon>
        <taxon>Asteroideae</taxon>
        <taxon>Heliantheae alliance</taxon>
        <taxon>Heliantheae</taxon>
        <taxon>Helianthus</taxon>
    </lineage>
</organism>
<dbReference type="InParanoid" id="A0A251SDJ0"/>
<dbReference type="EMBL" id="CM007904">
    <property type="protein sequence ID" value="OTF96325.1"/>
    <property type="molecule type" value="Genomic_DNA"/>
</dbReference>
<sequence>MQTIASTSSSIIPESLQYGFTSNVPNLNPMGGNTFNNSLTTNHGFMQDTGYRYQSCYGQGVAEAKRYDLKCSRGSQAYPRDCRWKP</sequence>
<dbReference type="AlphaFoldDB" id="A0A251SDJ0"/>
<keyword evidence="2" id="KW-1185">Reference proteome</keyword>
<protein>
    <submittedName>
        <fullName evidence="1">Uncharacterized protein</fullName>
    </submittedName>
</protein>
<accession>A0A251SDJ0</accession>